<evidence type="ECO:0000256" key="4">
    <source>
        <dbReference type="HAMAP-Rule" id="MF_01369"/>
    </source>
</evidence>
<keyword evidence="6" id="KW-1185">Reference proteome</keyword>
<dbReference type="SUPFAM" id="SSF54189">
    <property type="entry name" value="Ribosomal proteins S24e, L23 and L15e"/>
    <property type="match status" value="1"/>
</dbReference>
<comment type="function">
    <text evidence="4">One of the early assembly proteins it binds 23S rRNA. One of the proteins that surrounds the polypeptide exit tunnel on the outside of the ribosome. Forms the main docking site for trigger factor binding to the ribosome.</text>
</comment>
<dbReference type="GO" id="GO:0005840">
    <property type="term" value="C:ribosome"/>
    <property type="evidence" value="ECO:0007669"/>
    <property type="project" value="UniProtKB-KW"/>
</dbReference>
<keyword evidence="3 4" id="KW-0687">Ribonucleoprotein</keyword>
<comment type="subunit">
    <text evidence="4">Part of the 50S ribosomal subunit. Contacts protein L29, and trigger factor when it is bound to the ribosome.</text>
</comment>
<comment type="similarity">
    <text evidence="1 4">Belongs to the universal ribosomal protein uL23 family.</text>
</comment>
<gene>
    <name evidence="4" type="primary">rplW</name>
    <name evidence="5" type="ORF">E0F26_04770</name>
</gene>
<organism evidence="5 6">
    <name type="scientific">Candidatus Paraluminiphilus aquimaris</name>
    <dbReference type="NCBI Taxonomy" id="2518994"/>
    <lineage>
        <taxon>Bacteria</taxon>
        <taxon>Pseudomonadati</taxon>
        <taxon>Pseudomonadota</taxon>
        <taxon>Gammaproteobacteria</taxon>
        <taxon>Cellvibrionales</taxon>
        <taxon>Halieaceae</taxon>
        <taxon>Candidatus Paraluminiphilus</taxon>
    </lineage>
</organism>
<dbReference type="Gene3D" id="3.30.70.330">
    <property type="match status" value="1"/>
</dbReference>
<evidence type="ECO:0000256" key="2">
    <source>
        <dbReference type="ARBA" id="ARBA00022980"/>
    </source>
</evidence>
<accession>A0ABY6Q573</accession>
<keyword evidence="4" id="KW-0694">RNA-binding</keyword>
<dbReference type="Pfam" id="PF00276">
    <property type="entry name" value="Ribosomal_L23"/>
    <property type="match status" value="1"/>
</dbReference>
<proteinExistence type="inferred from homology"/>
<protein>
    <recommendedName>
        <fullName evidence="4">Large ribosomal subunit protein uL23</fullName>
    </recommendedName>
</protein>
<name>A0ABY6Q573_9GAMM</name>
<dbReference type="RefSeq" id="WP_279242902.1">
    <property type="nucleotide sequence ID" value="NZ_CP036501.1"/>
</dbReference>
<dbReference type="Proteomes" id="UP001317963">
    <property type="component" value="Chromosome"/>
</dbReference>
<dbReference type="InterPro" id="IPR013025">
    <property type="entry name" value="Ribosomal_uL23-like"/>
</dbReference>
<keyword evidence="4" id="KW-0699">rRNA-binding</keyword>
<dbReference type="PANTHER" id="PTHR11620">
    <property type="entry name" value="60S RIBOSOMAL PROTEIN L23A"/>
    <property type="match status" value="1"/>
</dbReference>
<dbReference type="HAMAP" id="MF_01369_B">
    <property type="entry name" value="Ribosomal_uL23_B"/>
    <property type="match status" value="1"/>
</dbReference>
<evidence type="ECO:0000256" key="1">
    <source>
        <dbReference type="ARBA" id="ARBA00006700"/>
    </source>
</evidence>
<evidence type="ECO:0000313" key="6">
    <source>
        <dbReference type="Proteomes" id="UP001317963"/>
    </source>
</evidence>
<dbReference type="NCBIfam" id="NF004359">
    <property type="entry name" value="PRK05738.1-3"/>
    <property type="match status" value="1"/>
</dbReference>
<keyword evidence="2 4" id="KW-0689">Ribosomal protein</keyword>
<dbReference type="InterPro" id="IPR012678">
    <property type="entry name" value="Ribosomal_uL23/eL15/eS24_sf"/>
</dbReference>
<evidence type="ECO:0000256" key="3">
    <source>
        <dbReference type="ARBA" id="ARBA00023274"/>
    </source>
</evidence>
<dbReference type="InterPro" id="IPR012677">
    <property type="entry name" value="Nucleotide-bd_a/b_plait_sf"/>
</dbReference>
<dbReference type="NCBIfam" id="NF004363">
    <property type="entry name" value="PRK05738.2-4"/>
    <property type="match status" value="1"/>
</dbReference>
<dbReference type="EMBL" id="CP036501">
    <property type="protein sequence ID" value="UZP74093.1"/>
    <property type="molecule type" value="Genomic_DNA"/>
</dbReference>
<evidence type="ECO:0000313" key="5">
    <source>
        <dbReference type="EMBL" id="UZP74093.1"/>
    </source>
</evidence>
<sequence>MNQERVFQILMGPHVSEKAAIVADANNQYVFRVALDATKEEIKHSVEQLFKVAVDDVKTLRVKGKSKRNRFGLTTKPTWKKAYVRLAQGQEIDFATIN</sequence>
<reference evidence="5 6" key="1">
    <citation type="submission" date="2019-02" db="EMBL/GenBank/DDBJ databases">
        <title>Halieaceae_genomes.</title>
        <authorList>
            <person name="Li S.-H."/>
        </authorList>
    </citation>
    <scope>NUCLEOTIDE SEQUENCE [LARGE SCALE GENOMIC DNA]</scope>
    <source>
        <strain evidence="5 6">JH123</strain>
    </source>
</reference>